<dbReference type="RefSeq" id="WP_012866671.1">
    <property type="nucleotide sequence ID" value="NC_013521.1"/>
</dbReference>
<gene>
    <name evidence="2" type="ordered locus">Sked_16670</name>
</gene>
<dbReference type="EMBL" id="CP001819">
    <property type="protein sequence ID" value="ACZ21602.1"/>
    <property type="molecule type" value="Genomic_DNA"/>
</dbReference>
<dbReference type="AlphaFoldDB" id="D1BGM5"/>
<dbReference type="KEGG" id="ske:Sked_16670"/>
<dbReference type="Proteomes" id="UP000000322">
    <property type="component" value="Chromosome"/>
</dbReference>
<name>D1BGM5_SANKS</name>
<proteinExistence type="predicted"/>
<organism evidence="2 3">
    <name type="scientific">Sanguibacter keddieii (strain ATCC 51767 / DSM 10542 / NCFB 3025 / ST-74)</name>
    <dbReference type="NCBI Taxonomy" id="446469"/>
    <lineage>
        <taxon>Bacteria</taxon>
        <taxon>Bacillati</taxon>
        <taxon>Actinomycetota</taxon>
        <taxon>Actinomycetes</taxon>
        <taxon>Micrococcales</taxon>
        <taxon>Sanguibacteraceae</taxon>
        <taxon>Sanguibacter</taxon>
    </lineage>
</organism>
<protein>
    <submittedName>
        <fullName evidence="2">Uncharacterized protein</fullName>
    </submittedName>
</protein>
<dbReference type="HOGENOM" id="CLU_2304046_0_0_11"/>
<evidence type="ECO:0000313" key="2">
    <source>
        <dbReference type="EMBL" id="ACZ21602.1"/>
    </source>
</evidence>
<dbReference type="OrthoDB" id="5147199at2"/>
<evidence type="ECO:0000256" key="1">
    <source>
        <dbReference type="SAM" id="MobiDB-lite"/>
    </source>
</evidence>
<evidence type="ECO:0000313" key="3">
    <source>
        <dbReference type="Proteomes" id="UP000000322"/>
    </source>
</evidence>
<accession>D1BGM5</accession>
<keyword evidence="3" id="KW-1185">Reference proteome</keyword>
<reference evidence="2 3" key="1">
    <citation type="journal article" date="2009" name="Stand. Genomic Sci.">
        <title>Complete genome sequence of Sanguibacter keddieii type strain (ST-74).</title>
        <authorList>
            <person name="Ivanova N."/>
            <person name="Sikorski J."/>
            <person name="Sims D."/>
            <person name="Brettin T."/>
            <person name="Detter J.C."/>
            <person name="Han C."/>
            <person name="Lapidus A."/>
            <person name="Copeland A."/>
            <person name="Glavina Del Rio T."/>
            <person name="Nolan M."/>
            <person name="Chen F."/>
            <person name="Lucas S."/>
            <person name="Tice H."/>
            <person name="Cheng J.F."/>
            <person name="Bruce D."/>
            <person name="Goodwin L."/>
            <person name="Pitluck S."/>
            <person name="Pati A."/>
            <person name="Mavromatis K."/>
            <person name="Chen A."/>
            <person name="Palaniappan K."/>
            <person name="D'haeseleer P."/>
            <person name="Chain P."/>
            <person name="Bristow J."/>
            <person name="Eisen J.A."/>
            <person name="Markowitz V."/>
            <person name="Hugenholtz P."/>
            <person name="Goker M."/>
            <person name="Pukall R."/>
            <person name="Klenk H.P."/>
            <person name="Kyrpides N.C."/>
        </authorList>
    </citation>
    <scope>NUCLEOTIDE SEQUENCE [LARGE SCALE GENOMIC DNA]</scope>
    <source>
        <strain evidence="3">ATCC 51767 / DSM 10542 / NCFB 3025 / ST-74</strain>
    </source>
</reference>
<feature type="region of interest" description="Disordered" evidence="1">
    <location>
        <begin position="1"/>
        <end position="100"/>
    </location>
</feature>
<sequence length="100" mass="10727">MISSPSAQQESDETESSGRSDHLATGQAAGEKAGIRPRRRATPVPEVRDDRYYDSDQPGMGDTVAGGDASKAPRSLREAERQAKKGAILAGDDWDNPEEI</sequence>